<protein>
    <recommendedName>
        <fullName evidence="1">YobI-like P-loop NTPase domain-containing protein</fullName>
    </recommendedName>
</protein>
<gene>
    <name evidence="5" type="ORF">G4A38_24965</name>
    <name evidence="4" type="ORF">G4A47_24865</name>
    <name evidence="3" type="ORF">GKF66_23300</name>
</gene>
<evidence type="ECO:0000313" key="4">
    <source>
        <dbReference type="EMBL" id="NYP88327.1"/>
    </source>
</evidence>
<dbReference type="InterPro" id="IPR027417">
    <property type="entry name" value="P-loop_NTPase"/>
</dbReference>
<dbReference type="Proteomes" id="UP000438958">
    <property type="component" value="Unassembled WGS sequence"/>
</dbReference>
<dbReference type="EMBL" id="WKUE01000060">
    <property type="protein sequence ID" value="MSI71670.1"/>
    <property type="molecule type" value="Genomic_DNA"/>
</dbReference>
<dbReference type="RefSeq" id="WP_001683567.1">
    <property type="nucleotide sequence ID" value="NC_025175.1"/>
</dbReference>
<evidence type="ECO:0000313" key="5">
    <source>
        <dbReference type="EMBL" id="NYQ41744.1"/>
    </source>
</evidence>
<reference evidence="2" key="1">
    <citation type="journal article" date="2014" name="J. Antimicrob. Chemother.">
        <title>Nucleotide sequences of 16 transmissible plasmids identified in nine multidrug-resistant Escherichia coli isolates expressing an ESBL phenotype isolated from food-producing animals and healthy humans.</title>
        <authorList>
            <person name="Wang J."/>
            <person name="Stephan R."/>
            <person name="Power K."/>
            <person name="Yan Q."/>
            <person name="Hachler H."/>
            <person name="Fanning S."/>
        </authorList>
    </citation>
    <scope>NUCLEOTIDE SEQUENCE</scope>
    <source>
        <strain evidence="2">Human-2332</strain>
        <plasmid evidence="2">pH2332-166</plasmid>
    </source>
</reference>
<accession>A0A075M8N1</accession>
<sequence>MIMSTPWLTPIVADSDHAEANAVSYEALTPTELDSDKAGCYISALNYAYEHPDIRNIAVTGPYGAGKSSVLKTWCKAHNGTLRVLTVSLADFDMQRHVDESNGDSSSDEGTKNTGSVEKSIEYSILQQILYKNKKHELPCSRIDRISDVTAGQILRSASFLTGTILLSGAALFFLAPDYVTTKLSLPGAFARYLLECPFGVRVSGAVASVMGSLCLLLNQLHRIGIFDRKVSLDKVDLLKGAVTTRASSPSLLNVYIDEIVYFFDSTKYDVVIFEDLDRFNNGRIFVKLREINQIINNCLSDRKPVKFIYAVRDGIFNSAESRTKFFDFVMPVIPVMDNQNAYEHFVKKFKEEEINNNLSECISRIATFIPNMRVMHNITNEFRLYQNLVNSRENLAKLLAMIAYKNLCAEDYHGIDSKKGVLYHFIQSYLDHEIQNELLHSANNELEDMAQSLVAITNEKLANRENLREELLMPYLSKNYSGALVFYTEGRQISLDDLIQDEDEFLMLLDKENIQVVTPYNRQNFLMINQRDTEKLKQQYEKRCHLIETKSVDNITRVKNNISSLESLRTEILSGTVADIAEKMTNEGFVAWIKKKEDTGVLTIQSEHEQIDFIFFLLSSGYLSTDYMSYRSIFIPGGLSETDNLFLKDVMSGKGPEKTFSFHLDNVNNIVERLKKLGVLQRDNAQHPAVIRWLIDNDPDTLKNNIMALLSQTGSQRVVSLLMLMQNDFTTYVRLRYLEIFMSDEHILNRLLAHLCASEERTPEQKFFVQEIAAHLLCLTEKSNIWQSVEINKRIGELIDSSPILITAVPKGYGDAFFEVLKDNTLSVSYIPGDVGDEKCSVIRKIAGAGLFKYSVSNLKNVYLCLTQDKNEERMSFSLYPFHCLESLAISELTEILWTNIEDFILSVFIESEEIDRIPELLNSSEVSMTVVEQIIAKMDFCINNLDDIINRSECADNNASGRNIYSMLLQHDRIFPSFDNIIHLLHDTSINTSGELVQWVNEKHFEFEPSDIVINDTGIFNNFISELICSPVISEEALLKVLSNLNVVIIDVPENIPLRNAELLCSEKKLAPTVNVFTVLFNALSENVDDINRMNTLLGNLIAQRPEIITQEPEDIFYIEGDFDEELASELFRHKLIGMNIKVAALRWLRDNKPGILDKSYLLSLDILAELSPWMGDDDLRLTLLKRCLVAGDAGKDALCVVLNSFADESYHGLLPHDRFRKIPHSVDLWEVAELISNLGFIQPPKMGSGRDEHKIVITPVRYVRDVEFYD</sequence>
<geneLocation type="plasmid" evidence="2">
    <name>pH2332-166</name>
</geneLocation>
<reference evidence="3 6" key="2">
    <citation type="journal article" date="2019" name="Nat. Med.">
        <title>A library of human gut bacterial isolates paired with longitudinal multiomics data enables mechanistic microbiome research.</title>
        <authorList>
            <person name="Poyet M."/>
            <person name="Groussin M."/>
            <person name="Gibbons S.M."/>
            <person name="Avila-Pacheco J."/>
            <person name="Jiang X."/>
            <person name="Kearney S.M."/>
            <person name="Perrotta A.R."/>
            <person name="Berdy B."/>
            <person name="Zhao S."/>
            <person name="Lieberman T.D."/>
            <person name="Swanson P.K."/>
            <person name="Smith M."/>
            <person name="Roesemann S."/>
            <person name="Alexander J.E."/>
            <person name="Rich S.A."/>
            <person name="Livny J."/>
            <person name="Vlamakis H."/>
            <person name="Clish C."/>
            <person name="Bullock K."/>
            <person name="Deik A."/>
            <person name="Scott J."/>
            <person name="Pierce K.A."/>
            <person name="Xavier R.J."/>
            <person name="Alm E.J."/>
        </authorList>
    </citation>
    <scope>NUCLEOTIDE SEQUENCE [LARGE SCALE GENOMIC DNA]</scope>
    <source>
        <strain evidence="3 6">BIOML-A382</strain>
    </source>
</reference>
<evidence type="ECO:0000313" key="6">
    <source>
        <dbReference type="Proteomes" id="UP000438958"/>
    </source>
</evidence>
<dbReference type="Proteomes" id="UP000517067">
    <property type="component" value="Unassembled WGS sequence"/>
</dbReference>
<dbReference type="SUPFAM" id="SSF52540">
    <property type="entry name" value="P-loop containing nucleoside triphosphate hydrolases"/>
    <property type="match status" value="1"/>
</dbReference>
<dbReference type="Pfam" id="PF20693">
    <property type="entry name" value="YobI-ATPase"/>
    <property type="match status" value="1"/>
</dbReference>
<organism evidence="2">
    <name type="scientific">Escherichia coli</name>
    <dbReference type="NCBI Taxonomy" id="562"/>
    <lineage>
        <taxon>Bacteria</taxon>
        <taxon>Pseudomonadati</taxon>
        <taxon>Pseudomonadota</taxon>
        <taxon>Gammaproteobacteria</taxon>
        <taxon>Enterobacterales</taxon>
        <taxon>Enterobacteriaceae</taxon>
        <taxon>Escherichia</taxon>
    </lineage>
</organism>
<dbReference type="Proteomes" id="UP000540485">
    <property type="component" value="Unassembled WGS sequence"/>
</dbReference>
<reference evidence="4 7" key="3">
    <citation type="journal article" date="2020" name="J. Appl. Microbiol.">
        <title>Genetic characterization of Shigatoxigenic and enteropathogenic Escherichia coli O80:H2 from diarrheic and septicemic calves and relatedness to human Shigatoxigenic E. coli O80:H2.</title>
        <authorList>
            <person name="Habets A."/>
            <person name="Crombe F."/>
            <person name="Nakamura K."/>
            <person name="Guerin V."/>
            <person name="De Rauw K."/>
            <person name="Pierard D."/>
            <person name="Saulmont M."/>
            <person name="Hayashi T."/>
            <person name="Mainil J.G."/>
            <person name="Thiry D."/>
        </authorList>
    </citation>
    <scope>NUCLEOTIDE SEQUENCE [LARGE SCALE GENOMIC DNA]</scope>
    <source>
        <strain evidence="5">EH3306</strain>
        <strain evidence="4 7">EH3307</strain>
    </source>
</reference>
<dbReference type="EMBL" id="JABUPU010000065">
    <property type="protein sequence ID" value="NYP88327.1"/>
    <property type="molecule type" value="Genomic_DNA"/>
</dbReference>
<evidence type="ECO:0000313" key="7">
    <source>
        <dbReference type="Proteomes" id="UP000517067"/>
    </source>
</evidence>
<dbReference type="AlphaFoldDB" id="A0A075M8N1"/>
<name>A0A075M8N1_ECOLX</name>
<evidence type="ECO:0000313" key="3">
    <source>
        <dbReference type="EMBL" id="MSI71670.1"/>
    </source>
</evidence>
<dbReference type="EMBL" id="KJ484626">
    <property type="protein sequence ID" value="AIF77423.1"/>
    <property type="molecule type" value="Genomic_DNA"/>
</dbReference>
<feature type="domain" description="YobI-like P-loop NTPase" evidence="1">
    <location>
        <begin position="41"/>
        <end position="424"/>
    </location>
</feature>
<proteinExistence type="predicted"/>
<keyword evidence="2" id="KW-0614">Plasmid</keyword>
<dbReference type="EMBL" id="JABUPJ010000061">
    <property type="protein sequence ID" value="NYQ41744.1"/>
    <property type="molecule type" value="Genomic_DNA"/>
</dbReference>
<evidence type="ECO:0000259" key="1">
    <source>
        <dbReference type="Pfam" id="PF20693"/>
    </source>
</evidence>
<dbReference type="InterPro" id="IPR048428">
    <property type="entry name" value="YobI-NTPase"/>
</dbReference>
<evidence type="ECO:0000313" key="2">
    <source>
        <dbReference type="EMBL" id="AIF77423.1"/>
    </source>
</evidence>